<accession>A0A8C4WTU2</accession>
<dbReference type="PANTHER" id="PTHR10337">
    <property type="entry name" value="SHC TRANSFORMING PROTEIN"/>
    <property type="match status" value="1"/>
</dbReference>
<dbReference type="InterPro" id="IPR036860">
    <property type="entry name" value="SH2_dom_sf"/>
</dbReference>
<evidence type="ECO:0000313" key="6">
    <source>
        <dbReference type="Ensembl" id="ENSEBUP00000010458.1"/>
    </source>
</evidence>
<dbReference type="FunFam" id="3.30.505.10:FF:000005">
    <property type="entry name" value="SHC-transforming protein 1 isoform 3"/>
    <property type="match status" value="1"/>
</dbReference>
<keyword evidence="1 2" id="KW-0727">SH2 domain</keyword>
<dbReference type="SMART" id="SM00462">
    <property type="entry name" value="PTB"/>
    <property type="match status" value="1"/>
</dbReference>
<dbReference type="GO" id="GO:0005886">
    <property type="term" value="C:plasma membrane"/>
    <property type="evidence" value="ECO:0007669"/>
    <property type="project" value="TreeGrafter"/>
</dbReference>
<dbReference type="SMART" id="SM00252">
    <property type="entry name" value="SH2"/>
    <property type="match status" value="1"/>
</dbReference>
<reference evidence="6" key="1">
    <citation type="submission" date="2025-08" db="UniProtKB">
        <authorList>
            <consortium name="Ensembl"/>
        </authorList>
    </citation>
    <scope>IDENTIFICATION</scope>
</reference>
<dbReference type="InterPro" id="IPR006019">
    <property type="entry name" value="PID_Shc-like"/>
</dbReference>
<dbReference type="InterPro" id="IPR006020">
    <property type="entry name" value="PTB/PI_dom"/>
</dbReference>
<keyword evidence="3" id="KW-0732">Signal</keyword>
<dbReference type="Pfam" id="PF00017">
    <property type="entry name" value="SH2"/>
    <property type="match status" value="1"/>
</dbReference>
<organism evidence="6 7">
    <name type="scientific">Eptatretus burgeri</name>
    <name type="common">Inshore hagfish</name>
    <dbReference type="NCBI Taxonomy" id="7764"/>
    <lineage>
        <taxon>Eukaryota</taxon>
        <taxon>Metazoa</taxon>
        <taxon>Chordata</taxon>
        <taxon>Craniata</taxon>
        <taxon>Vertebrata</taxon>
        <taxon>Cyclostomata</taxon>
        <taxon>Myxini</taxon>
        <taxon>Myxiniformes</taxon>
        <taxon>Myxinidae</taxon>
        <taxon>Eptatretinae</taxon>
        <taxon>Eptatretus</taxon>
    </lineage>
</organism>
<dbReference type="Pfam" id="PF00640">
    <property type="entry name" value="PID"/>
    <property type="match status" value="1"/>
</dbReference>
<dbReference type="SUPFAM" id="SSF55550">
    <property type="entry name" value="SH2 domain"/>
    <property type="match status" value="1"/>
</dbReference>
<evidence type="ECO:0000256" key="1">
    <source>
        <dbReference type="ARBA" id="ARBA00022999"/>
    </source>
</evidence>
<dbReference type="PROSITE" id="PS01179">
    <property type="entry name" value="PID"/>
    <property type="match status" value="1"/>
</dbReference>
<dbReference type="InterPro" id="IPR051235">
    <property type="entry name" value="CEP152/SHC-Transforming"/>
</dbReference>
<name>A0A8C4WTU2_EPTBU</name>
<dbReference type="SUPFAM" id="SSF50729">
    <property type="entry name" value="PH domain-like"/>
    <property type="match status" value="1"/>
</dbReference>
<dbReference type="GO" id="GO:0007169">
    <property type="term" value="P:cell surface receptor protein tyrosine kinase signaling pathway"/>
    <property type="evidence" value="ECO:0007669"/>
    <property type="project" value="TreeGrafter"/>
</dbReference>
<dbReference type="AlphaFoldDB" id="A0A8C4WTU2"/>
<dbReference type="PANTHER" id="PTHR10337:SF11">
    <property type="entry name" value="DSHC PROTEIN"/>
    <property type="match status" value="1"/>
</dbReference>
<dbReference type="Ensembl" id="ENSEBUT00000011005.1">
    <property type="protein sequence ID" value="ENSEBUP00000010458.1"/>
    <property type="gene ID" value="ENSEBUG00000006723.1"/>
</dbReference>
<dbReference type="PRINTS" id="PR00629">
    <property type="entry name" value="SHCPIDOMAIN"/>
</dbReference>
<feature type="domain" description="PID" evidence="4">
    <location>
        <begin position="36"/>
        <end position="125"/>
    </location>
</feature>
<dbReference type="Proteomes" id="UP000694388">
    <property type="component" value="Unplaced"/>
</dbReference>
<dbReference type="PROSITE" id="PS50001">
    <property type="entry name" value="SH2"/>
    <property type="match status" value="1"/>
</dbReference>
<evidence type="ECO:0000256" key="3">
    <source>
        <dbReference type="SAM" id="SignalP"/>
    </source>
</evidence>
<feature type="domain" description="SH2" evidence="5">
    <location>
        <begin position="223"/>
        <end position="314"/>
    </location>
</feature>
<dbReference type="GeneTree" id="ENSGT00950000182870"/>
<dbReference type="OMA" id="HLIEYHR"/>
<dbReference type="InterPro" id="IPR000980">
    <property type="entry name" value="SH2"/>
</dbReference>
<dbReference type="InterPro" id="IPR011993">
    <property type="entry name" value="PH-like_dom_sf"/>
</dbReference>
<dbReference type="InterPro" id="IPR035676">
    <property type="entry name" value="SHC_SH2"/>
</dbReference>
<reference evidence="6" key="2">
    <citation type="submission" date="2025-09" db="UniProtKB">
        <authorList>
            <consortium name="Ensembl"/>
        </authorList>
    </citation>
    <scope>IDENTIFICATION</scope>
</reference>
<proteinExistence type="predicted"/>
<protein>
    <submittedName>
        <fullName evidence="6">SHC adaptor protein 1</fullName>
    </submittedName>
</protein>
<feature type="chain" id="PRO_5034103373" evidence="3">
    <location>
        <begin position="28"/>
        <end position="318"/>
    </location>
</feature>
<evidence type="ECO:0000256" key="2">
    <source>
        <dbReference type="PROSITE-ProRule" id="PRU00191"/>
    </source>
</evidence>
<dbReference type="CDD" id="cd09925">
    <property type="entry name" value="SH2_SHC"/>
    <property type="match status" value="1"/>
</dbReference>
<dbReference type="Gene3D" id="3.30.505.10">
    <property type="entry name" value="SH2 domain"/>
    <property type="match status" value="1"/>
</dbReference>
<dbReference type="GO" id="GO:0030971">
    <property type="term" value="F:receptor tyrosine kinase binding"/>
    <property type="evidence" value="ECO:0007669"/>
    <property type="project" value="TreeGrafter"/>
</dbReference>
<evidence type="ECO:0000259" key="5">
    <source>
        <dbReference type="PROSITE" id="PS50001"/>
    </source>
</evidence>
<feature type="signal peptide" evidence="3">
    <location>
        <begin position="1"/>
        <end position="27"/>
    </location>
</feature>
<dbReference type="Gene3D" id="2.30.29.30">
    <property type="entry name" value="Pleckstrin-homology domain (PH domain)/Phosphotyrosine-binding domain (PTB)"/>
    <property type="match status" value="1"/>
</dbReference>
<keyword evidence="7" id="KW-1185">Reference proteome</keyword>
<dbReference type="PRINTS" id="PR00401">
    <property type="entry name" value="SH2DOMAIN"/>
</dbReference>
<evidence type="ECO:0000313" key="7">
    <source>
        <dbReference type="Proteomes" id="UP000694388"/>
    </source>
</evidence>
<sequence length="318" mass="35857">CLRPFTSLTALTFHCLLCNIFPSSINADGDPLIVLQIIANHHMQSISFASGGDPDTTDYVAYVAKDPVNQRACHILECGEGHAQDVISTIGQAFELRFKQYLKNPPKLITPHDRMSNLEGSAWDEEEEDAEEHQYYNSIPGKETPSTASEVTCITMAVQHRLSHHCLSHGSATASFVSPLYFILILRSLVDVGLQIHFFFHEYVILLLPNRPPREKELRAESWFHGCLSRREAEGRLCKDGDFLVRESTTTHGQFVLTGMQNQQVKHLLLVDPEGVVRTKDRRFDSVSHLIEYHRDNQLPIISAGSELCLKQPVNRLA</sequence>
<dbReference type="GO" id="GO:0035556">
    <property type="term" value="P:intracellular signal transduction"/>
    <property type="evidence" value="ECO:0007669"/>
    <property type="project" value="InterPro"/>
</dbReference>
<evidence type="ECO:0000259" key="4">
    <source>
        <dbReference type="PROSITE" id="PS01179"/>
    </source>
</evidence>